<sequence length="702" mass="71724">MPRAQGPRRDGRPPRDIAAAVGRWGRVPVAGLRGWTATHAWRIRQALGVVAVGAGTAAAVELARRAGAPAWGIALAGLLAALAGAWWCDHRGRTRVRDEEHRHRLLEAVLDEFRSRATAVTLAAGVLRRHASVGEPAGEAGARAAPGGHPGARRGAAAAEPGSPAAGGGSWPGQATGGGGRSARTSGDESQPAWTGGDESRSAWTAGDGNRSAQATAAHREDLAADTPWGDAEEGRGRPADGADGGWPTARRWRQGAVDHRGYAVVQLEAEAELLRVGALQLACWLRLRAGRVRPERERVDLAAVAERVVRRLAVVAQARQVRLAFTGSPGPAAVVRGDRALLELLCTSLVAVALDRYRSGRRLVVAVDGDGAAVTLAVLEAAGRARGEEGGAAQPTQGVGAGPGPVPAHRSGGTGGGATPLGDPLAGPSGSSRWRRGGPWSLALELTRDLVRLHGGRLRVGRGLPWVVEIPAALGPFGGLRARAWAAVPWRWDAGQDAPGARAAEAWPGAGFAAGPEPTAGGKASPCRRPSPGEAARRLRARRPPAERGAAAQAGGWGAGRSAVGDGAPPPGTAGGGAPGPARAVSPCGGWRGRGDGGDGGRSPAGWLRAASAWRGLARGMLGVIRRARAAGPGRLEGPSRPATAAAPKPAGSAELRVPFSVGTNEAGARPPRAAGLRRRLGLRVLRARALRGWALRRPGG</sequence>
<feature type="region of interest" description="Disordered" evidence="1">
    <location>
        <begin position="633"/>
        <end position="655"/>
    </location>
</feature>
<organism evidence="3 4">
    <name type="scientific">Thermaerobacter composti</name>
    <dbReference type="NCBI Taxonomy" id="554949"/>
    <lineage>
        <taxon>Bacteria</taxon>
        <taxon>Bacillati</taxon>
        <taxon>Bacillota</taxon>
        <taxon>Clostridia</taxon>
        <taxon>Eubacteriales</taxon>
        <taxon>Clostridiales Family XVII. Incertae Sedis</taxon>
        <taxon>Thermaerobacter</taxon>
    </lineage>
</organism>
<feature type="region of interest" description="Disordered" evidence="1">
    <location>
        <begin position="509"/>
        <end position="605"/>
    </location>
</feature>
<dbReference type="SUPFAM" id="SSF55874">
    <property type="entry name" value="ATPase domain of HSP90 chaperone/DNA topoisomerase II/histidine kinase"/>
    <property type="match status" value="1"/>
</dbReference>
<name>A0ABZ0QLP7_9FIRM</name>
<feature type="transmembrane region" description="Helical" evidence="2">
    <location>
        <begin position="68"/>
        <end position="87"/>
    </location>
</feature>
<feature type="compositionally biased region" description="Gly residues" evidence="1">
    <location>
        <begin position="165"/>
        <end position="181"/>
    </location>
</feature>
<feature type="compositionally biased region" description="Low complexity" evidence="1">
    <location>
        <begin position="640"/>
        <end position="655"/>
    </location>
</feature>
<feature type="compositionally biased region" description="Low complexity" evidence="1">
    <location>
        <begin position="548"/>
        <end position="568"/>
    </location>
</feature>
<gene>
    <name evidence="3" type="ORF">Q5761_08590</name>
</gene>
<feature type="compositionally biased region" description="Low complexity" evidence="1">
    <location>
        <begin position="421"/>
        <end position="435"/>
    </location>
</feature>
<dbReference type="Proteomes" id="UP001304683">
    <property type="component" value="Chromosome"/>
</dbReference>
<evidence type="ECO:0000256" key="1">
    <source>
        <dbReference type="SAM" id="MobiDB-lite"/>
    </source>
</evidence>
<keyword evidence="4" id="KW-1185">Reference proteome</keyword>
<protein>
    <submittedName>
        <fullName evidence="3">Uncharacterized protein</fullName>
    </submittedName>
</protein>
<feature type="region of interest" description="Disordered" evidence="1">
    <location>
        <begin position="135"/>
        <end position="250"/>
    </location>
</feature>
<dbReference type="EMBL" id="CP132508">
    <property type="protein sequence ID" value="WPD18421.1"/>
    <property type="molecule type" value="Genomic_DNA"/>
</dbReference>
<keyword evidence="2" id="KW-0812">Transmembrane</keyword>
<dbReference type="InterPro" id="IPR036890">
    <property type="entry name" value="HATPase_C_sf"/>
</dbReference>
<reference evidence="3 4" key="1">
    <citation type="submission" date="2023-08" db="EMBL/GenBank/DDBJ databases">
        <title>Genome sequence of Thermaerobacter compostii strain Ins1, a spore-forming filamentous bacterium isolated from a deep geothermal reservoir.</title>
        <authorList>
            <person name="Bregnard D."/>
            <person name="Gonzalez D."/>
            <person name="Junier P."/>
        </authorList>
    </citation>
    <scope>NUCLEOTIDE SEQUENCE [LARGE SCALE GENOMIC DNA]</scope>
    <source>
        <strain evidence="3 4">Ins1</strain>
    </source>
</reference>
<evidence type="ECO:0000256" key="2">
    <source>
        <dbReference type="SAM" id="Phobius"/>
    </source>
</evidence>
<dbReference type="RefSeq" id="WP_318750259.1">
    <property type="nucleotide sequence ID" value="NZ_CP132508.1"/>
</dbReference>
<feature type="compositionally biased region" description="Low complexity" evidence="1">
    <location>
        <begin position="509"/>
        <end position="523"/>
    </location>
</feature>
<proteinExistence type="predicted"/>
<feature type="compositionally biased region" description="Low complexity" evidence="1">
    <location>
        <begin position="135"/>
        <end position="164"/>
    </location>
</feature>
<evidence type="ECO:0000313" key="4">
    <source>
        <dbReference type="Proteomes" id="UP001304683"/>
    </source>
</evidence>
<dbReference type="Gene3D" id="3.30.565.10">
    <property type="entry name" value="Histidine kinase-like ATPase, C-terminal domain"/>
    <property type="match status" value="1"/>
</dbReference>
<accession>A0ABZ0QLP7</accession>
<keyword evidence="2" id="KW-0472">Membrane</keyword>
<feature type="region of interest" description="Disordered" evidence="1">
    <location>
        <begin position="388"/>
        <end position="435"/>
    </location>
</feature>
<keyword evidence="2" id="KW-1133">Transmembrane helix</keyword>
<evidence type="ECO:0000313" key="3">
    <source>
        <dbReference type="EMBL" id="WPD18421.1"/>
    </source>
</evidence>